<proteinExistence type="inferred from homology"/>
<protein>
    <submittedName>
        <fullName evidence="8">Glutamate or tyrosine decarboxylase</fullName>
    </submittedName>
</protein>
<dbReference type="Gene3D" id="3.40.640.10">
    <property type="entry name" value="Type I PLP-dependent aspartate aminotransferase-like (Major domain)"/>
    <property type="match status" value="1"/>
</dbReference>
<dbReference type="InterPro" id="IPR002129">
    <property type="entry name" value="PyrdxlP-dep_de-COase"/>
</dbReference>
<reference evidence="9" key="1">
    <citation type="submission" date="2016-10" db="EMBL/GenBank/DDBJ databases">
        <authorList>
            <person name="Varghese N."/>
            <person name="Submissions S."/>
        </authorList>
    </citation>
    <scope>NUCLEOTIDE SEQUENCE [LARGE SCALE GENOMIC DNA]</scope>
    <source>
        <strain evidence="9">DSM 26471</strain>
    </source>
</reference>
<dbReference type="PANTHER" id="PTHR11999:SF70">
    <property type="entry name" value="MIP05841P"/>
    <property type="match status" value="1"/>
</dbReference>
<keyword evidence="3" id="KW-0210">Decarboxylase</keyword>
<comment type="cofactor">
    <cofactor evidence="1 6 7">
        <name>pyridoxal 5'-phosphate</name>
        <dbReference type="ChEBI" id="CHEBI:597326"/>
    </cofactor>
</comment>
<comment type="similarity">
    <text evidence="2 7">Belongs to the group II decarboxylase family.</text>
</comment>
<accession>A0A1I3K9F8</accession>
<evidence type="ECO:0000256" key="5">
    <source>
        <dbReference type="ARBA" id="ARBA00023239"/>
    </source>
</evidence>
<dbReference type="GO" id="GO:0019752">
    <property type="term" value="P:carboxylic acid metabolic process"/>
    <property type="evidence" value="ECO:0007669"/>
    <property type="project" value="InterPro"/>
</dbReference>
<keyword evidence="5 7" id="KW-0456">Lyase</keyword>
<evidence type="ECO:0000256" key="3">
    <source>
        <dbReference type="ARBA" id="ARBA00022793"/>
    </source>
</evidence>
<organism evidence="8 9">
    <name type="scientific">Celeribacter neptunius</name>
    <dbReference type="NCBI Taxonomy" id="588602"/>
    <lineage>
        <taxon>Bacteria</taxon>
        <taxon>Pseudomonadati</taxon>
        <taxon>Pseudomonadota</taxon>
        <taxon>Alphaproteobacteria</taxon>
        <taxon>Rhodobacterales</taxon>
        <taxon>Roseobacteraceae</taxon>
        <taxon>Celeribacter</taxon>
    </lineage>
</organism>
<keyword evidence="9" id="KW-1185">Reference proteome</keyword>
<dbReference type="Gene3D" id="3.90.1150.10">
    <property type="entry name" value="Aspartate Aminotransferase, domain 1"/>
    <property type="match status" value="1"/>
</dbReference>
<sequence>MAKQDETTMWPPQARRNDIQDKLNGMLVDAIDRIQKGPAAPAVDITDLRRRIGQFDFSAPVAVETAARDVIDLLVAGNVHMMHPGYMGLFNPSVAFPGILADQITATINPQLAVWSHAPAAVEIERYTINAIAERFGWTAVHTAGHFTSGGAEANYTALLMALTDRFPAYGEEGARGIPGQPTCYVSAESHLAWLKIAHQAGIGRNAVRLVPTDGSGRMDADRLADMIEADAAAGHIPFFVGATAGTTNAGMIDPLADIARLAAGRLWFHVDAAWGGAAILTPRTSDALDGIKQADTLTLDAHKWFAVPMGAGMLLTRHEESLARTFRVAASYMPGETAETLDPYTHSLQWSRRFIGLKLFLSLAALGWQGYRRHVEHAMDMAARLKALLEAERWSVVNDSPLAVLCFVDEDTGREPGEIAREVVAQGTSWISAAQFEGRAVLRACITSHFTDEADLQALLSALNRARTRLAGQA</sequence>
<name>A0A1I3K9F8_9RHOB</name>
<dbReference type="GO" id="GO:0016831">
    <property type="term" value="F:carboxy-lyase activity"/>
    <property type="evidence" value="ECO:0007669"/>
    <property type="project" value="UniProtKB-KW"/>
</dbReference>
<dbReference type="InterPro" id="IPR010977">
    <property type="entry name" value="Aromatic_deC"/>
</dbReference>
<evidence type="ECO:0000256" key="1">
    <source>
        <dbReference type="ARBA" id="ARBA00001933"/>
    </source>
</evidence>
<dbReference type="GO" id="GO:0030170">
    <property type="term" value="F:pyridoxal phosphate binding"/>
    <property type="evidence" value="ECO:0007669"/>
    <property type="project" value="InterPro"/>
</dbReference>
<dbReference type="AlphaFoldDB" id="A0A1I3K9F8"/>
<dbReference type="InterPro" id="IPR015422">
    <property type="entry name" value="PyrdxlP-dep_Trfase_small"/>
</dbReference>
<dbReference type="EMBL" id="FORH01000001">
    <property type="protein sequence ID" value="SFI69132.1"/>
    <property type="molecule type" value="Genomic_DNA"/>
</dbReference>
<feature type="modified residue" description="N6-(pyridoxal phosphate)lysine" evidence="6">
    <location>
        <position position="304"/>
    </location>
</feature>
<dbReference type="STRING" id="588602.SAMN04487991_0617"/>
<dbReference type="SUPFAM" id="SSF53383">
    <property type="entry name" value="PLP-dependent transferases"/>
    <property type="match status" value="1"/>
</dbReference>
<dbReference type="InterPro" id="IPR015421">
    <property type="entry name" value="PyrdxlP-dep_Trfase_major"/>
</dbReference>
<evidence type="ECO:0000313" key="9">
    <source>
        <dbReference type="Proteomes" id="UP000199630"/>
    </source>
</evidence>
<keyword evidence="4 6" id="KW-0663">Pyridoxal phosphate</keyword>
<evidence type="ECO:0000256" key="7">
    <source>
        <dbReference type="RuleBase" id="RU000382"/>
    </source>
</evidence>
<evidence type="ECO:0000256" key="4">
    <source>
        <dbReference type="ARBA" id="ARBA00022898"/>
    </source>
</evidence>
<evidence type="ECO:0000256" key="2">
    <source>
        <dbReference type="ARBA" id="ARBA00009533"/>
    </source>
</evidence>
<dbReference type="Proteomes" id="UP000199630">
    <property type="component" value="Unassembled WGS sequence"/>
</dbReference>
<evidence type="ECO:0000256" key="6">
    <source>
        <dbReference type="PIRSR" id="PIRSR602129-50"/>
    </source>
</evidence>
<gene>
    <name evidence="8" type="ORF">SAMN04487991_0617</name>
</gene>
<dbReference type="PANTHER" id="PTHR11999">
    <property type="entry name" value="GROUP II PYRIDOXAL-5-PHOSPHATE DECARBOXYLASE"/>
    <property type="match status" value="1"/>
</dbReference>
<dbReference type="InterPro" id="IPR015424">
    <property type="entry name" value="PyrdxlP-dep_Trfase"/>
</dbReference>
<dbReference type="Gene3D" id="3.90.1150.170">
    <property type="match status" value="1"/>
</dbReference>
<evidence type="ECO:0000313" key="8">
    <source>
        <dbReference type="EMBL" id="SFI69132.1"/>
    </source>
</evidence>
<dbReference type="Pfam" id="PF00282">
    <property type="entry name" value="Pyridoxal_deC"/>
    <property type="match status" value="1"/>
</dbReference>
<dbReference type="RefSeq" id="WP_177213007.1">
    <property type="nucleotide sequence ID" value="NZ_FORH01000001.1"/>
</dbReference>